<gene>
    <name evidence="2" type="ORF">FCL54_08895</name>
</gene>
<sequence length="73" mass="7415">MPSIVGPVKINTVGGSGVVNFGDSFNVTPKSTTKTFAGSGSFNTGDFHQVNNAISGTNTVDPDLADENIAANN</sequence>
<comment type="caution">
    <text evidence="2">The sequence shown here is derived from an EMBL/GenBank/DDBJ whole genome shotgun (WGS) entry which is preliminary data.</text>
</comment>
<name>A0A5R9FBL0_9BACL</name>
<dbReference type="PANTHER" id="PTHR37808:SF1">
    <property type="entry name" value="SPORE GERMINATION PROTEIN-LIKE PROTEIN YDZR"/>
    <property type="match status" value="1"/>
</dbReference>
<evidence type="ECO:0000256" key="1">
    <source>
        <dbReference type="ARBA" id="ARBA00008103"/>
    </source>
</evidence>
<keyword evidence="3" id="KW-1185">Reference proteome</keyword>
<dbReference type="Pfam" id="PF10676">
    <property type="entry name" value="gerPA"/>
    <property type="match status" value="1"/>
</dbReference>
<evidence type="ECO:0000313" key="2">
    <source>
        <dbReference type="EMBL" id="TLS37924.1"/>
    </source>
</evidence>
<accession>A0A5R9FBL0</accession>
<dbReference type="InterPro" id="IPR019618">
    <property type="entry name" value="Spore_germination_GerPA"/>
</dbReference>
<dbReference type="PANTHER" id="PTHR37808">
    <property type="entry name" value="SPORE GERMINATION PROTEIN-LIKE PROTEIN YDZR-RELATED"/>
    <property type="match status" value="1"/>
</dbReference>
<organism evidence="2 3">
    <name type="scientific">Exobacillus caeni</name>
    <dbReference type="NCBI Taxonomy" id="2574798"/>
    <lineage>
        <taxon>Bacteria</taxon>
        <taxon>Bacillati</taxon>
        <taxon>Bacillota</taxon>
        <taxon>Bacilli</taxon>
        <taxon>Bacillales</taxon>
        <taxon>Guptibacillaceae</taxon>
        <taxon>Exobacillus</taxon>
    </lineage>
</organism>
<dbReference type="Proteomes" id="UP000308230">
    <property type="component" value="Unassembled WGS sequence"/>
</dbReference>
<reference evidence="2 3" key="1">
    <citation type="submission" date="2019-04" db="EMBL/GenBank/DDBJ databases">
        <title>Bacillus caeni sp. nov., a bacterium isolated from mangrove sediment.</title>
        <authorList>
            <person name="Huang H."/>
            <person name="Mo K."/>
            <person name="Hu Y."/>
        </authorList>
    </citation>
    <scope>NUCLEOTIDE SEQUENCE [LARGE SCALE GENOMIC DNA]</scope>
    <source>
        <strain evidence="2 3">HB172195</strain>
    </source>
</reference>
<protein>
    <submittedName>
        <fullName evidence="2">Spore germination protein</fullName>
    </submittedName>
</protein>
<dbReference type="AlphaFoldDB" id="A0A5R9FBL0"/>
<evidence type="ECO:0000313" key="3">
    <source>
        <dbReference type="Proteomes" id="UP000308230"/>
    </source>
</evidence>
<comment type="similarity">
    <text evidence="1">Belongs to the GerPA/GerPF family.</text>
</comment>
<proteinExistence type="inferred from homology"/>
<dbReference type="OrthoDB" id="2382149at2"/>
<dbReference type="RefSeq" id="WP_138125472.1">
    <property type="nucleotide sequence ID" value="NZ_SWLG01000005.1"/>
</dbReference>
<dbReference type="EMBL" id="SWLG01000005">
    <property type="protein sequence ID" value="TLS37924.1"/>
    <property type="molecule type" value="Genomic_DNA"/>
</dbReference>